<evidence type="ECO:0000313" key="6">
    <source>
        <dbReference type="Proteomes" id="UP000087766"/>
    </source>
</evidence>
<feature type="transmembrane region" description="Helical" evidence="4">
    <location>
        <begin position="200"/>
        <end position="224"/>
    </location>
</feature>
<organism evidence="6 7">
    <name type="scientific">Vigna radiata var. radiata</name>
    <name type="common">Mung bean</name>
    <name type="synonym">Phaseolus aureus</name>
    <dbReference type="NCBI Taxonomy" id="3916"/>
    <lineage>
        <taxon>Eukaryota</taxon>
        <taxon>Viridiplantae</taxon>
        <taxon>Streptophyta</taxon>
        <taxon>Embryophyta</taxon>
        <taxon>Tracheophyta</taxon>
        <taxon>Spermatophyta</taxon>
        <taxon>Magnoliopsida</taxon>
        <taxon>eudicotyledons</taxon>
        <taxon>Gunneridae</taxon>
        <taxon>Pentapetalae</taxon>
        <taxon>rosids</taxon>
        <taxon>fabids</taxon>
        <taxon>Fabales</taxon>
        <taxon>Fabaceae</taxon>
        <taxon>Papilionoideae</taxon>
        <taxon>50 kb inversion clade</taxon>
        <taxon>NPAAA clade</taxon>
        <taxon>indigoferoid/millettioid clade</taxon>
        <taxon>Phaseoleae</taxon>
        <taxon>Vigna</taxon>
    </lineage>
</organism>
<dbReference type="Pfam" id="PF12906">
    <property type="entry name" value="RINGv"/>
    <property type="match status" value="1"/>
</dbReference>
<dbReference type="Pfam" id="PF12428">
    <property type="entry name" value="DUF3675"/>
    <property type="match status" value="1"/>
</dbReference>
<reference evidence="6" key="1">
    <citation type="journal article" date="2014" name="Nat. Commun.">
        <title>Genome sequence of mungbean and insights into evolution within Vigna species.</title>
        <authorList>
            <person name="Kang Y.J."/>
            <person name="Kim S.K."/>
            <person name="Kim M.Y."/>
            <person name="Lestari P."/>
            <person name="Kim K.H."/>
            <person name="Ha B.K."/>
            <person name="Jun T.H."/>
            <person name="Hwang W.J."/>
            <person name="Lee T."/>
            <person name="Lee J."/>
            <person name="Shim S."/>
            <person name="Yoon M.Y."/>
            <person name="Jang Y.E."/>
            <person name="Han K.S."/>
            <person name="Taeprayoon P."/>
            <person name="Yoon N."/>
            <person name="Somta P."/>
            <person name="Tanya P."/>
            <person name="Kim K.S."/>
            <person name="Gwag J.G."/>
            <person name="Moon J.K."/>
            <person name="Lee Y.H."/>
            <person name="Park B.S."/>
            <person name="Bombarely A."/>
            <person name="Doyle J.J."/>
            <person name="Jackson S.A."/>
            <person name="Schafleitner R."/>
            <person name="Srinives P."/>
            <person name="Varshney R.K."/>
            <person name="Lee S.H."/>
        </authorList>
    </citation>
    <scope>NUCLEOTIDE SEQUENCE [LARGE SCALE GENOMIC DNA]</scope>
    <source>
        <strain evidence="6">cv. VC1973A</strain>
    </source>
</reference>
<dbReference type="GO" id="GO:0008270">
    <property type="term" value="F:zinc ion binding"/>
    <property type="evidence" value="ECO:0007669"/>
    <property type="project" value="UniProtKB-KW"/>
</dbReference>
<dbReference type="PANTHER" id="PTHR23012:SF176">
    <property type="entry name" value="OS01G0894600 PROTEIN"/>
    <property type="match status" value="1"/>
</dbReference>
<accession>A0A1S3UPT9</accession>
<dbReference type="AlphaFoldDB" id="A0A1S3UPT9"/>
<dbReference type="InterPro" id="IPR022143">
    <property type="entry name" value="DUF3675"/>
</dbReference>
<evidence type="ECO:0000256" key="1">
    <source>
        <dbReference type="ARBA" id="ARBA00022723"/>
    </source>
</evidence>
<sequence>MVDDFIVCIDRIIASTACFGSVDARTCDHGVDLMIPVSENAGEGCCSSPNKYDDDDDDVVVECRICQEEDQVQAMEAPCSCNGTLKFAHRNCIQRWCNKKGNTICEICKQEFSPNYSLPPARSNAIMAIDIRQESGNNADMHVDLASAEHQLLQTEYEDYSMSQTSSIACLRSTTLLLLIILLVRQALMVTKNSTTGRDVSIIFNLEISLLQFAGVLLPCYGMARSWYAIQNRRRQV</sequence>
<dbReference type="RefSeq" id="XP_014507949.1">
    <property type="nucleotide sequence ID" value="XM_014652463.2"/>
</dbReference>
<keyword evidence="4" id="KW-0472">Membrane</keyword>
<keyword evidence="4" id="KW-0812">Transmembrane</keyword>
<keyword evidence="1" id="KW-0479">Metal-binding</keyword>
<reference evidence="7" key="2">
    <citation type="submission" date="2025-08" db="UniProtKB">
        <authorList>
            <consortium name="RefSeq"/>
        </authorList>
    </citation>
    <scope>IDENTIFICATION</scope>
    <source>
        <tissue evidence="7">Leaf</tissue>
    </source>
</reference>
<evidence type="ECO:0000256" key="3">
    <source>
        <dbReference type="ARBA" id="ARBA00022833"/>
    </source>
</evidence>
<protein>
    <submittedName>
        <fullName evidence="7">Uncharacterized protein LOC106767542</fullName>
    </submittedName>
</protein>
<dbReference type="InterPro" id="IPR013083">
    <property type="entry name" value="Znf_RING/FYVE/PHD"/>
</dbReference>
<dbReference type="SMART" id="SM00744">
    <property type="entry name" value="RINGv"/>
    <property type="match status" value="1"/>
</dbReference>
<dbReference type="InterPro" id="IPR033275">
    <property type="entry name" value="MARCH-like"/>
</dbReference>
<dbReference type="PROSITE" id="PS51292">
    <property type="entry name" value="ZF_RING_CH"/>
    <property type="match status" value="1"/>
</dbReference>
<evidence type="ECO:0000313" key="7">
    <source>
        <dbReference type="RefSeq" id="XP_014507949.1"/>
    </source>
</evidence>
<keyword evidence="6" id="KW-1185">Reference proteome</keyword>
<evidence type="ECO:0000256" key="2">
    <source>
        <dbReference type="ARBA" id="ARBA00022771"/>
    </source>
</evidence>
<evidence type="ECO:0000259" key="5">
    <source>
        <dbReference type="PROSITE" id="PS51292"/>
    </source>
</evidence>
<name>A0A1S3UPT9_VIGRR</name>
<proteinExistence type="predicted"/>
<dbReference type="InterPro" id="IPR011016">
    <property type="entry name" value="Znf_RING-CH"/>
</dbReference>
<dbReference type="PANTHER" id="PTHR23012">
    <property type="entry name" value="RING/FYVE/PHD ZINC FINGER DOMAIN-CONTAINING"/>
    <property type="match status" value="1"/>
</dbReference>
<evidence type="ECO:0000256" key="4">
    <source>
        <dbReference type="SAM" id="Phobius"/>
    </source>
</evidence>
<feature type="transmembrane region" description="Helical" evidence="4">
    <location>
        <begin position="169"/>
        <end position="188"/>
    </location>
</feature>
<keyword evidence="4" id="KW-1133">Transmembrane helix</keyword>
<dbReference type="GO" id="GO:0016020">
    <property type="term" value="C:membrane"/>
    <property type="evidence" value="ECO:0007669"/>
    <property type="project" value="TreeGrafter"/>
</dbReference>
<dbReference type="KEGG" id="vra:106767542"/>
<dbReference type="CDD" id="cd16495">
    <property type="entry name" value="RING_CH-C4HC3_MARCH"/>
    <property type="match status" value="1"/>
</dbReference>
<dbReference type="OrthoDB" id="264354at2759"/>
<dbReference type="GeneID" id="106767542"/>
<keyword evidence="3" id="KW-0862">Zinc</keyword>
<dbReference type="SUPFAM" id="SSF57850">
    <property type="entry name" value="RING/U-box"/>
    <property type="match status" value="1"/>
</dbReference>
<dbReference type="Gene3D" id="3.30.40.10">
    <property type="entry name" value="Zinc/RING finger domain, C3HC4 (zinc finger)"/>
    <property type="match status" value="1"/>
</dbReference>
<keyword evidence="2" id="KW-0863">Zinc-finger</keyword>
<dbReference type="GO" id="GO:0016567">
    <property type="term" value="P:protein ubiquitination"/>
    <property type="evidence" value="ECO:0007669"/>
    <property type="project" value="TreeGrafter"/>
</dbReference>
<dbReference type="GO" id="GO:0004842">
    <property type="term" value="F:ubiquitin-protein transferase activity"/>
    <property type="evidence" value="ECO:0007669"/>
    <property type="project" value="TreeGrafter"/>
</dbReference>
<dbReference type="Proteomes" id="UP000087766">
    <property type="component" value="Chromosome 7"/>
</dbReference>
<gene>
    <name evidence="7" type="primary">LOC106767542</name>
</gene>
<feature type="domain" description="RING-CH-type" evidence="5">
    <location>
        <begin position="55"/>
        <end position="115"/>
    </location>
</feature>